<keyword evidence="3 7" id="KW-0288">FMN</keyword>
<dbReference type="SUPFAM" id="SSF51395">
    <property type="entry name" value="FMN-linked oxidoreductases"/>
    <property type="match status" value="1"/>
</dbReference>
<organism evidence="9 10">
    <name type="scientific">Nitrosomonas europaea (strain ATCC 19718 / CIP 103999 / KCTC 2705 / NBRC 14298)</name>
    <dbReference type="NCBI Taxonomy" id="228410"/>
    <lineage>
        <taxon>Bacteria</taxon>
        <taxon>Pseudomonadati</taxon>
        <taxon>Pseudomonadota</taxon>
        <taxon>Betaproteobacteria</taxon>
        <taxon>Nitrosomonadales</taxon>
        <taxon>Nitrosomonadaceae</taxon>
        <taxon>Nitrosomonas</taxon>
    </lineage>
</organism>
<evidence type="ECO:0000256" key="6">
    <source>
        <dbReference type="PIRSR" id="PIRSR000138-1"/>
    </source>
</evidence>
<feature type="active site" description="Proton acceptor" evidence="6">
    <location>
        <position position="256"/>
    </location>
</feature>
<evidence type="ECO:0000313" key="9">
    <source>
        <dbReference type="EMBL" id="CAD86037.1"/>
    </source>
</evidence>
<dbReference type="eggNOG" id="COG1304">
    <property type="taxonomic scope" value="Bacteria"/>
</dbReference>
<feature type="binding site" evidence="7">
    <location>
        <position position="256"/>
    </location>
    <ligand>
        <name>glyoxylate</name>
        <dbReference type="ChEBI" id="CHEBI:36655"/>
    </ligand>
</feature>
<dbReference type="PANTHER" id="PTHR10578">
    <property type="entry name" value="S -2-HYDROXY-ACID OXIDASE-RELATED"/>
    <property type="match status" value="1"/>
</dbReference>
<reference evidence="9 10" key="1">
    <citation type="journal article" date="2003" name="J. Bacteriol.">
        <title>Complete genome sequence of the ammonia-oxidizing bacterium and obligate chemolithoautotroph Nitrosomonas europaea.</title>
        <authorList>
            <person name="Chain P."/>
            <person name="Lamerdin J."/>
            <person name="Larimer F."/>
            <person name="Regala W."/>
            <person name="Land M."/>
            <person name="Hauser L."/>
            <person name="Hooper A."/>
            <person name="Klotz M."/>
            <person name="Norton J."/>
            <person name="Sayavedra-Soto L."/>
            <person name="Arciero D."/>
            <person name="Hommes N."/>
            <person name="Whittaker M."/>
            <person name="Arp D."/>
        </authorList>
    </citation>
    <scope>NUCLEOTIDE SEQUENCE [LARGE SCALE GENOMIC DNA]</scope>
    <source>
        <strain evidence="10">ATCC 19718 / CIP 103999 / KCTC 2705 / NBRC 14298</strain>
    </source>
</reference>
<evidence type="ECO:0000256" key="2">
    <source>
        <dbReference type="ARBA" id="ARBA00022630"/>
    </source>
</evidence>
<evidence type="ECO:0000256" key="1">
    <source>
        <dbReference type="ARBA" id="ARBA00001917"/>
    </source>
</evidence>
<keyword evidence="4 9" id="KW-0560">Oxidoreductase</keyword>
<dbReference type="InterPro" id="IPR012133">
    <property type="entry name" value="Alpha-hydoxy_acid_DH_FMN"/>
</dbReference>
<feature type="binding site" evidence="7">
    <location>
        <position position="36"/>
    </location>
    <ligand>
        <name>glyoxylate</name>
        <dbReference type="ChEBI" id="CHEBI:36655"/>
    </ligand>
</feature>
<dbReference type="AlphaFoldDB" id="Q82T12"/>
<dbReference type="InterPro" id="IPR000262">
    <property type="entry name" value="FMN-dep_DH"/>
</dbReference>
<feature type="binding site" evidence="7">
    <location>
        <position position="259"/>
    </location>
    <ligand>
        <name>glyoxylate</name>
        <dbReference type="ChEBI" id="CHEBI:36655"/>
    </ligand>
</feature>
<comment type="cofactor">
    <cofactor evidence="1">
        <name>FMN</name>
        <dbReference type="ChEBI" id="CHEBI:58210"/>
    </cofactor>
</comment>
<dbReference type="Gene3D" id="3.20.20.70">
    <property type="entry name" value="Aldolase class I"/>
    <property type="match status" value="1"/>
</dbReference>
<dbReference type="KEGG" id="neu:NE2126"/>
<feature type="binding site" evidence="7">
    <location>
        <position position="232"/>
    </location>
    <ligand>
        <name>FMN</name>
        <dbReference type="ChEBI" id="CHEBI:58210"/>
    </ligand>
</feature>
<dbReference type="CDD" id="cd02809">
    <property type="entry name" value="alpha_hydroxyacid_oxid_FMN"/>
    <property type="match status" value="1"/>
</dbReference>
<dbReference type="RefSeq" id="WP_011112628.1">
    <property type="nucleotide sequence ID" value="NC_004757.1"/>
</dbReference>
<keyword evidence="2 7" id="KW-0285">Flavoprotein</keyword>
<dbReference type="STRING" id="228410.NE2126"/>
<dbReference type="FunFam" id="3.20.20.70:FF:000029">
    <property type="entry name" value="L-lactate dehydrogenase"/>
    <property type="match status" value="1"/>
</dbReference>
<feature type="binding site" evidence="7">
    <location>
        <position position="167"/>
    </location>
    <ligand>
        <name>glyoxylate</name>
        <dbReference type="ChEBI" id="CHEBI:36655"/>
    </ligand>
</feature>
<accession>Q82T12</accession>
<protein>
    <submittedName>
        <fullName evidence="9">Glycolate oxidase, (S)-2-hydroxy-acid oxidase, peroxisomal</fullName>
        <ecNumber evidence="9">1.1.3.15</ecNumber>
    </submittedName>
</protein>
<dbReference type="Proteomes" id="UP000001416">
    <property type="component" value="Chromosome"/>
</dbReference>
<evidence type="ECO:0000256" key="7">
    <source>
        <dbReference type="PIRSR" id="PIRSR000138-2"/>
    </source>
</evidence>
<dbReference type="PANTHER" id="PTHR10578:SF107">
    <property type="entry name" value="2-HYDROXYACID OXIDASE 1"/>
    <property type="match status" value="1"/>
</dbReference>
<name>Q82T12_NITEU</name>
<proteinExistence type="inferred from homology"/>
<dbReference type="EC" id="1.1.3.15" evidence="9"/>
<evidence type="ECO:0000256" key="5">
    <source>
        <dbReference type="ARBA" id="ARBA00024042"/>
    </source>
</evidence>
<dbReference type="GO" id="GO:0003973">
    <property type="term" value="F:(S)-2-hydroxy-acid oxidase activity"/>
    <property type="evidence" value="ECO:0007669"/>
    <property type="project" value="UniProtKB-EC"/>
</dbReference>
<dbReference type="Pfam" id="PF01070">
    <property type="entry name" value="FMN_dh"/>
    <property type="match status" value="1"/>
</dbReference>
<feature type="binding site" evidence="7">
    <location>
        <begin position="310"/>
        <end position="311"/>
    </location>
    <ligand>
        <name>FMN</name>
        <dbReference type="ChEBI" id="CHEBI:58210"/>
    </ligand>
</feature>
<dbReference type="EMBL" id="AL954747">
    <property type="protein sequence ID" value="CAD86037.1"/>
    <property type="molecule type" value="Genomic_DNA"/>
</dbReference>
<feature type="binding site" evidence="7">
    <location>
        <position position="254"/>
    </location>
    <ligand>
        <name>FMN</name>
        <dbReference type="ChEBI" id="CHEBI:58210"/>
    </ligand>
</feature>
<dbReference type="HOGENOM" id="CLU_020639_0_0_4"/>
<dbReference type="InterPro" id="IPR037396">
    <property type="entry name" value="FMN_HAD"/>
</dbReference>
<feature type="binding site" evidence="7">
    <location>
        <begin position="287"/>
        <end position="291"/>
    </location>
    <ligand>
        <name>FMN</name>
        <dbReference type="ChEBI" id="CHEBI:58210"/>
    </ligand>
</feature>
<sequence length="361" mass="39281">MGELLPKLATIPEGIQSAADYLPLARERLLPAVWHYLEEGSGNQVTLHTNNCVFDSIRLIPRPMADVRDGHTRITLFGQTLAHPVILAPLAYQRLYHPHGESASAMAANAQGGQLCVSSLASQTLEEIITAAGQPLWFQLYWQEDRPRTLKLLRRAVTAGYQAIVFTVDAPIKQATIQLPASISAVNLDTPAPFPALLPHQSQVFNGWMAQAPRWEDLAWLRAQTSLPLLVKGILHPEDARKVINLGYDGLVVSNHGGRVLDGAPASLACLPEIVSTVSGRGKVLFDSGIRNGRDIYKALALGADAVLIGRPYIWGLATVGALGVAHVIRLLRDELEMTMALTGTASIREITREKIISDRD</sequence>
<feature type="domain" description="FMN hydroxy acid dehydrogenase" evidence="8">
    <location>
        <begin position="10"/>
        <end position="361"/>
    </location>
</feature>
<evidence type="ECO:0000256" key="3">
    <source>
        <dbReference type="ARBA" id="ARBA00022643"/>
    </source>
</evidence>
<keyword evidence="10" id="KW-1185">Reference proteome</keyword>
<feature type="binding site" evidence="7">
    <location>
        <position position="139"/>
    </location>
    <ligand>
        <name>FMN</name>
        <dbReference type="ChEBI" id="CHEBI:58210"/>
    </ligand>
</feature>
<evidence type="ECO:0000259" key="8">
    <source>
        <dbReference type="PROSITE" id="PS51349"/>
    </source>
</evidence>
<dbReference type="GO" id="GO:0010181">
    <property type="term" value="F:FMN binding"/>
    <property type="evidence" value="ECO:0007669"/>
    <property type="project" value="InterPro"/>
</dbReference>
<dbReference type="OrthoDB" id="9770452at2"/>
<feature type="binding site" evidence="7">
    <location>
        <position position="141"/>
    </location>
    <ligand>
        <name>glyoxylate</name>
        <dbReference type="ChEBI" id="CHEBI:36655"/>
    </ligand>
</feature>
<dbReference type="PIRSF" id="PIRSF000138">
    <property type="entry name" value="Al-hdrx_acd_dh"/>
    <property type="match status" value="1"/>
</dbReference>
<evidence type="ECO:0000256" key="4">
    <source>
        <dbReference type="ARBA" id="ARBA00023002"/>
    </source>
</evidence>
<dbReference type="PROSITE" id="PS51349">
    <property type="entry name" value="FMN_HYDROXY_ACID_DH_2"/>
    <property type="match status" value="1"/>
</dbReference>
<dbReference type="InterPro" id="IPR013785">
    <property type="entry name" value="Aldolase_TIM"/>
</dbReference>
<gene>
    <name evidence="9" type="ordered locus">NE2126</name>
</gene>
<feature type="binding site" evidence="7">
    <location>
        <position position="118"/>
    </location>
    <ligand>
        <name>FMN</name>
        <dbReference type="ChEBI" id="CHEBI:58210"/>
    </ligand>
</feature>
<dbReference type="GeneID" id="87105263"/>
<dbReference type="PhylomeDB" id="Q82T12"/>
<comment type="similarity">
    <text evidence="5">Belongs to the FMN-dependent alpha-hydroxy acid dehydrogenase family.</text>
</comment>
<feature type="binding site" evidence="7">
    <location>
        <begin position="89"/>
        <end position="91"/>
    </location>
    <ligand>
        <name>FMN</name>
        <dbReference type="ChEBI" id="CHEBI:58210"/>
    </ligand>
</feature>
<evidence type="ECO:0000313" key="10">
    <source>
        <dbReference type="Proteomes" id="UP000001416"/>
    </source>
</evidence>